<dbReference type="Pfam" id="PF05137">
    <property type="entry name" value="PilN"/>
    <property type="match status" value="1"/>
</dbReference>
<dbReference type="InterPro" id="IPR007813">
    <property type="entry name" value="PilN"/>
</dbReference>
<gene>
    <name evidence="2" type="ORF">FEV09_06520</name>
</gene>
<sequence length="235" mass="25018">MYTLDINFLSDRVAEEAQAVERTPIADSQFLIYGGAVAAVSLAIVGGAFFVLNSTNEGVQQELSSLTAKETALNSKIAALKTQEDQLKAIQGRTGELVNLFVGNLPVSAIADDIRKRTPITVQVDSITQASAAATPQAPASTTITLNGKATSYNELNDFLLLLKASPLLDDKQTKLLSSTLQQGTSEKNFNLVNFQIQTAVTSKSPSEILPTLQKAGADGLITRVNLLKQQGVIK</sequence>
<accession>A0A9X4M9C9</accession>
<dbReference type="RefSeq" id="WP_009626277.1">
    <property type="nucleotide sequence ID" value="NZ_VBTY01000037.1"/>
</dbReference>
<keyword evidence="1" id="KW-0472">Membrane</keyword>
<dbReference type="EMBL" id="VBTY01000037">
    <property type="protein sequence ID" value="MDG3494210.1"/>
    <property type="molecule type" value="Genomic_DNA"/>
</dbReference>
<dbReference type="Proteomes" id="UP001152872">
    <property type="component" value="Unassembled WGS sequence"/>
</dbReference>
<dbReference type="PANTHER" id="PTHR40278:SF1">
    <property type="entry name" value="DNA UTILIZATION PROTEIN HOFN"/>
    <property type="match status" value="1"/>
</dbReference>
<proteinExistence type="predicted"/>
<comment type="caution">
    <text evidence="2">The sequence shown here is derived from an EMBL/GenBank/DDBJ whole genome shotgun (WGS) entry which is preliminary data.</text>
</comment>
<keyword evidence="3" id="KW-1185">Reference proteome</keyword>
<keyword evidence="1" id="KW-0812">Transmembrane</keyword>
<reference evidence="2" key="1">
    <citation type="submission" date="2019-05" db="EMBL/GenBank/DDBJ databases">
        <title>Whole genome sequencing of Pseudanabaena catenata USMAC16.</title>
        <authorList>
            <person name="Khan Z."/>
            <person name="Omar W.M."/>
            <person name="Convey P."/>
            <person name="Merican F."/>
            <person name="Najimudin N."/>
        </authorList>
    </citation>
    <scope>NUCLEOTIDE SEQUENCE</scope>
    <source>
        <strain evidence="2">USMAC16</strain>
    </source>
</reference>
<keyword evidence="1" id="KW-1133">Transmembrane helix</keyword>
<dbReference type="InterPro" id="IPR052534">
    <property type="entry name" value="Extracell_DNA_Util/SecSys_Comp"/>
</dbReference>
<evidence type="ECO:0000313" key="3">
    <source>
        <dbReference type="Proteomes" id="UP001152872"/>
    </source>
</evidence>
<feature type="transmembrane region" description="Helical" evidence="1">
    <location>
        <begin position="30"/>
        <end position="52"/>
    </location>
</feature>
<evidence type="ECO:0000256" key="1">
    <source>
        <dbReference type="SAM" id="Phobius"/>
    </source>
</evidence>
<organism evidence="2 3">
    <name type="scientific">Pseudanabaena catenata USMAC16</name>
    <dbReference type="NCBI Taxonomy" id="1855837"/>
    <lineage>
        <taxon>Bacteria</taxon>
        <taxon>Bacillati</taxon>
        <taxon>Cyanobacteriota</taxon>
        <taxon>Cyanophyceae</taxon>
        <taxon>Pseudanabaenales</taxon>
        <taxon>Pseudanabaenaceae</taxon>
        <taxon>Pseudanabaena</taxon>
    </lineage>
</organism>
<dbReference type="PANTHER" id="PTHR40278">
    <property type="entry name" value="DNA UTILIZATION PROTEIN HOFN"/>
    <property type="match status" value="1"/>
</dbReference>
<name>A0A9X4M9C9_9CYAN</name>
<protein>
    <submittedName>
        <fullName evidence="2">PilN domain-containing protein</fullName>
    </submittedName>
</protein>
<evidence type="ECO:0000313" key="2">
    <source>
        <dbReference type="EMBL" id="MDG3494210.1"/>
    </source>
</evidence>
<dbReference type="AlphaFoldDB" id="A0A9X4M9C9"/>